<dbReference type="InterPro" id="IPR032807">
    <property type="entry name" value="GNVR"/>
</dbReference>
<dbReference type="SUPFAM" id="SSF52540">
    <property type="entry name" value="P-loop containing nucleoside triphosphate hydrolases"/>
    <property type="match status" value="1"/>
</dbReference>
<feature type="transmembrane region" description="Helical" evidence="10">
    <location>
        <begin position="39"/>
        <end position="58"/>
    </location>
</feature>
<feature type="domain" description="AAA" evidence="11">
    <location>
        <begin position="540"/>
        <end position="676"/>
    </location>
</feature>
<reference evidence="13 14" key="1">
    <citation type="submission" date="2018-07" db="EMBL/GenBank/DDBJ databases">
        <title>a novel species of Sphingomonas isolated from the rhizosphere soil of Araceae plant.</title>
        <authorList>
            <person name="Zhiyong W."/>
            <person name="Qinglan Z."/>
            <person name="Zhiwei F."/>
            <person name="Ding X."/>
            <person name="Gejiao W."/>
            <person name="Shixue Z."/>
        </authorList>
    </citation>
    <scope>NUCLEOTIDE SEQUENCE [LARGE SCALE GENOMIC DNA]</scope>
    <source>
        <strain evidence="13 14">WZY 27</strain>
    </source>
</reference>
<keyword evidence="10" id="KW-1133">Transmembrane helix</keyword>
<organism evidence="13 14">
    <name type="scientific">Sphingomonas aracearum</name>
    <dbReference type="NCBI Taxonomy" id="2283317"/>
    <lineage>
        <taxon>Bacteria</taxon>
        <taxon>Pseudomonadati</taxon>
        <taxon>Pseudomonadota</taxon>
        <taxon>Alphaproteobacteria</taxon>
        <taxon>Sphingomonadales</taxon>
        <taxon>Sphingomonadaceae</taxon>
        <taxon>Sphingomonas</taxon>
    </lineage>
</organism>
<evidence type="ECO:0000313" key="13">
    <source>
        <dbReference type="EMBL" id="RDE05304.1"/>
    </source>
</evidence>
<dbReference type="GO" id="GO:0005886">
    <property type="term" value="C:plasma membrane"/>
    <property type="evidence" value="ECO:0007669"/>
    <property type="project" value="TreeGrafter"/>
</dbReference>
<protein>
    <recommendedName>
        <fullName evidence="2">non-specific protein-tyrosine kinase</fullName>
        <ecNumber evidence="2">2.7.10.2</ecNumber>
    </recommendedName>
</protein>
<gene>
    <name evidence="13" type="ORF">DVW87_08535</name>
</gene>
<evidence type="ECO:0000259" key="12">
    <source>
        <dbReference type="Pfam" id="PF13807"/>
    </source>
</evidence>
<accession>A0A369VSD4</accession>
<dbReference type="InterPro" id="IPR025669">
    <property type="entry name" value="AAA_dom"/>
</dbReference>
<keyword evidence="14" id="KW-1185">Reference proteome</keyword>
<feature type="coiled-coil region" evidence="9">
    <location>
        <begin position="255"/>
        <end position="289"/>
    </location>
</feature>
<comment type="caution">
    <text evidence="13">The sequence shown here is derived from an EMBL/GenBank/DDBJ whole genome shotgun (WGS) entry which is preliminary data.</text>
</comment>
<dbReference type="Pfam" id="PF13807">
    <property type="entry name" value="GNVR"/>
    <property type="match status" value="1"/>
</dbReference>
<dbReference type="PANTHER" id="PTHR32309">
    <property type="entry name" value="TYROSINE-PROTEIN KINASE"/>
    <property type="match status" value="1"/>
</dbReference>
<dbReference type="Proteomes" id="UP000253918">
    <property type="component" value="Unassembled WGS sequence"/>
</dbReference>
<dbReference type="EMBL" id="QQNB01000002">
    <property type="protein sequence ID" value="RDE05304.1"/>
    <property type="molecule type" value="Genomic_DNA"/>
</dbReference>
<evidence type="ECO:0000313" key="14">
    <source>
        <dbReference type="Proteomes" id="UP000253918"/>
    </source>
</evidence>
<dbReference type="InterPro" id="IPR027417">
    <property type="entry name" value="P-loop_NTPase"/>
</dbReference>
<dbReference type="Pfam" id="PF13614">
    <property type="entry name" value="AAA_31"/>
    <property type="match status" value="1"/>
</dbReference>
<keyword evidence="7" id="KW-0829">Tyrosine-protein kinase</keyword>
<keyword evidence="9" id="KW-0175">Coiled coil</keyword>
<evidence type="ECO:0000256" key="6">
    <source>
        <dbReference type="ARBA" id="ARBA00022840"/>
    </source>
</evidence>
<dbReference type="EC" id="2.7.10.2" evidence="2"/>
<dbReference type="InterPro" id="IPR005702">
    <property type="entry name" value="Wzc-like_C"/>
</dbReference>
<evidence type="ECO:0000256" key="2">
    <source>
        <dbReference type="ARBA" id="ARBA00011903"/>
    </source>
</evidence>
<keyword evidence="3" id="KW-0808">Transferase</keyword>
<name>A0A369VSD4_9SPHN</name>
<evidence type="ECO:0000256" key="3">
    <source>
        <dbReference type="ARBA" id="ARBA00022679"/>
    </source>
</evidence>
<evidence type="ECO:0000256" key="7">
    <source>
        <dbReference type="ARBA" id="ARBA00023137"/>
    </source>
</evidence>
<evidence type="ECO:0000256" key="5">
    <source>
        <dbReference type="ARBA" id="ARBA00022777"/>
    </source>
</evidence>
<keyword evidence="5" id="KW-0418">Kinase</keyword>
<evidence type="ECO:0000256" key="4">
    <source>
        <dbReference type="ARBA" id="ARBA00022741"/>
    </source>
</evidence>
<dbReference type="GO" id="GO:0004713">
    <property type="term" value="F:protein tyrosine kinase activity"/>
    <property type="evidence" value="ECO:0007669"/>
    <property type="project" value="TreeGrafter"/>
</dbReference>
<evidence type="ECO:0000256" key="8">
    <source>
        <dbReference type="ARBA" id="ARBA00051245"/>
    </source>
</evidence>
<comment type="similarity">
    <text evidence="1">Belongs to the CpsD/CapB family.</text>
</comment>
<dbReference type="Gene3D" id="3.40.50.300">
    <property type="entry name" value="P-loop containing nucleotide triphosphate hydrolases"/>
    <property type="match status" value="1"/>
</dbReference>
<dbReference type="InterPro" id="IPR050445">
    <property type="entry name" value="Bact_polysacc_biosynth/exp"/>
</dbReference>
<keyword evidence="10" id="KW-0812">Transmembrane</keyword>
<keyword evidence="10" id="KW-0472">Membrane</keyword>
<comment type="catalytic activity">
    <reaction evidence="8">
        <text>L-tyrosyl-[protein] + ATP = O-phospho-L-tyrosyl-[protein] + ADP + H(+)</text>
        <dbReference type="Rhea" id="RHEA:10596"/>
        <dbReference type="Rhea" id="RHEA-COMP:10136"/>
        <dbReference type="Rhea" id="RHEA-COMP:20101"/>
        <dbReference type="ChEBI" id="CHEBI:15378"/>
        <dbReference type="ChEBI" id="CHEBI:30616"/>
        <dbReference type="ChEBI" id="CHEBI:46858"/>
        <dbReference type="ChEBI" id="CHEBI:61978"/>
        <dbReference type="ChEBI" id="CHEBI:456216"/>
        <dbReference type="EC" id="2.7.10.2"/>
    </reaction>
</comment>
<evidence type="ECO:0000256" key="10">
    <source>
        <dbReference type="SAM" id="Phobius"/>
    </source>
</evidence>
<feature type="domain" description="Tyrosine-protein kinase G-rich" evidence="12">
    <location>
        <begin position="399"/>
        <end position="471"/>
    </location>
</feature>
<dbReference type="AlphaFoldDB" id="A0A369VSD4"/>
<evidence type="ECO:0000259" key="11">
    <source>
        <dbReference type="Pfam" id="PF13614"/>
    </source>
</evidence>
<sequence length="736" mass="79141">MYGSAEHGALGLPVEMPGTDVADDRIGFRSIWSIFRRRLGTFLTVLLAVLALGLFITLRTEPGYTASASVALKGTPEQIAPSAPGDRMPVSTLPSDAYVDTQVAVITSDEMARRVAAALGTADLPKLAVDQPRRGFLSRLLGTAPAAQPRQRTAAERMNAAVEYLKRMITVRRSGSTWALQIQVDSGDPKEAAQVANAYANAYANYDLSDQQAQGRRANELVAQRMEQLRAQALADTEAVQRYRIAHNLLSTTGATLTEQEISSYNQEVAQARAQAAEDQARLATARGQLRSGSQGDDVGEALGSGVVSSLRSQQSAAAAKVADLSAHYGPRYPDLVRARSELASINAQIKAEIDRVISNLAAKAQVSRERLGSLSGTLSGARAGLAANNGAMVGLKDLEQRADTSQALYQSYLNRYKDLSAREGTEQATAAVLTAAQVPSRPTSPNRLLNMALALALGCGLGLAAAFGRELAFSGVTTGDDVTRRLGVRYLGLIPTLSSVSKSGDKPTTTIVSEPRSAFAESFRSLRASIRFAAGPEAKVVAISSALPNEGKTATAICLARSMALSGDRTVLVDCDLRQKGVSRFVRGSQERPGLVEVLRNANTLDEALILDQQTGLYILPVAYALQEAELLTGAEMDELLVKLRNRFDWVVLDTAPVLPVADARLMLDKSDATVFAVRWRQTPDHAVRAAFRQLPRGRDSVSGVLLTRVDLKKLTRFGFGDESFYYDRYKSYYA</sequence>
<keyword evidence="6" id="KW-0067">ATP-binding</keyword>
<keyword evidence="4" id="KW-0547">Nucleotide-binding</keyword>
<evidence type="ECO:0000256" key="9">
    <source>
        <dbReference type="SAM" id="Coils"/>
    </source>
</evidence>
<dbReference type="PANTHER" id="PTHR32309:SF13">
    <property type="entry name" value="FERRIC ENTEROBACTIN TRANSPORT PROTEIN FEPE"/>
    <property type="match status" value="1"/>
</dbReference>
<dbReference type="CDD" id="cd05387">
    <property type="entry name" value="BY-kinase"/>
    <property type="match status" value="1"/>
</dbReference>
<evidence type="ECO:0000256" key="1">
    <source>
        <dbReference type="ARBA" id="ARBA00007316"/>
    </source>
</evidence>
<proteinExistence type="inferred from homology"/>